<dbReference type="GO" id="GO:0008652">
    <property type="term" value="P:amino acid biosynthetic process"/>
    <property type="evidence" value="ECO:0007669"/>
    <property type="project" value="UniProtKB-KW"/>
</dbReference>
<dbReference type="PANTHER" id="PTHR20919:SF0">
    <property type="entry name" value="HOMOSERINE O-SUCCINYLTRANSFERASE"/>
    <property type="match status" value="1"/>
</dbReference>
<proteinExistence type="predicted"/>
<evidence type="ECO:0000313" key="4">
    <source>
        <dbReference type="EMBL" id="KKL80196.1"/>
    </source>
</evidence>
<dbReference type="Gene3D" id="3.40.50.880">
    <property type="match status" value="1"/>
</dbReference>
<organism evidence="4">
    <name type="scientific">marine sediment metagenome</name>
    <dbReference type="NCBI Taxonomy" id="412755"/>
    <lineage>
        <taxon>unclassified sequences</taxon>
        <taxon>metagenomes</taxon>
        <taxon>ecological metagenomes</taxon>
    </lineage>
</organism>
<protein>
    <recommendedName>
        <fullName evidence="5">Homoserine O-succinyltransferase</fullName>
    </recommendedName>
</protein>
<reference evidence="4" key="1">
    <citation type="journal article" date="2015" name="Nature">
        <title>Complex archaea that bridge the gap between prokaryotes and eukaryotes.</title>
        <authorList>
            <person name="Spang A."/>
            <person name="Saw J.H."/>
            <person name="Jorgensen S.L."/>
            <person name="Zaremba-Niedzwiedzka K."/>
            <person name="Martijn J."/>
            <person name="Lind A.E."/>
            <person name="van Eijk R."/>
            <person name="Schleper C."/>
            <person name="Guy L."/>
            <person name="Ettema T.J."/>
        </authorList>
    </citation>
    <scope>NUCLEOTIDE SEQUENCE</scope>
</reference>
<dbReference type="AlphaFoldDB" id="A0A0F9FNY9"/>
<dbReference type="EMBL" id="LAZR01022926">
    <property type="protein sequence ID" value="KKL80196.1"/>
    <property type="molecule type" value="Genomic_DNA"/>
</dbReference>
<gene>
    <name evidence="4" type="ORF">LCGC14_2007180</name>
</gene>
<keyword evidence="1" id="KW-0028">Amino-acid biosynthesis</keyword>
<name>A0A0F9FNY9_9ZZZZ</name>
<dbReference type="InterPro" id="IPR029062">
    <property type="entry name" value="Class_I_gatase-like"/>
</dbReference>
<keyword evidence="2" id="KW-0808">Transferase</keyword>
<comment type="caution">
    <text evidence="4">The sequence shown here is derived from an EMBL/GenBank/DDBJ whole genome shotgun (WGS) entry which is preliminary data.</text>
</comment>
<evidence type="ECO:0000256" key="2">
    <source>
        <dbReference type="ARBA" id="ARBA00022679"/>
    </source>
</evidence>
<evidence type="ECO:0000256" key="1">
    <source>
        <dbReference type="ARBA" id="ARBA00022605"/>
    </source>
</evidence>
<dbReference type="GO" id="GO:0008899">
    <property type="term" value="F:homoserine O-succinyltransferase activity"/>
    <property type="evidence" value="ECO:0007669"/>
    <property type="project" value="TreeGrafter"/>
</dbReference>
<dbReference type="InterPro" id="IPR033752">
    <property type="entry name" value="MetA_family"/>
</dbReference>
<accession>A0A0F9FNY9</accession>
<evidence type="ECO:0000256" key="3">
    <source>
        <dbReference type="ARBA" id="ARBA00023315"/>
    </source>
</evidence>
<keyword evidence="3" id="KW-0012">Acyltransferase</keyword>
<sequence length="148" mass="17359">MLDKKMFGIFKHRVLDRKVPLVRGFDDLFPAPHSRHMHIERQDIEKVPDLEIIAESDEAGIYIFGTKDGKKIFVTGHSEYDPNTLKEEYERDLAKGMDIQIPVNYFLDDDPSKPPLVQWRSHANLLYTNWLNYYVYQVTPFDLNGNSE</sequence>
<evidence type="ECO:0008006" key="5">
    <source>
        <dbReference type="Google" id="ProtNLM"/>
    </source>
</evidence>
<dbReference type="SUPFAM" id="SSF52317">
    <property type="entry name" value="Class I glutamine amidotransferase-like"/>
    <property type="match status" value="1"/>
</dbReference>
<dbReference type="Pfam" id="PF04204">
    <property type="entry name" value="HTS"/>
    <property type="match status" value="1"/>
</dbReference>
<dbReference type="PANTHER" id="PTHR20919">
    <property type="entry name" value="HOMOSERINE O-SUCCINYLTRANSFERASE"/>
    <property type="match status" value="1"/>
</dbReference>